<organism evidence="1 2">
    <name type="scientific">Actinomyces urogenitalis DORA_12</name>
    <dbReference type="NCBI Taxonomy" id="1403939"/>
    <lineage>
        <taxon>Bacteria</taxon>
        <taxon>Bacillati</taxon>
        <taxon>Actinomycetota</taxon>
        <taxon>Actinomycetes</taxon>
        <taxon>Actinomycetales</taxon>
        <taxon>Actinomycetaceae</taxon>
        <taxon>Actinomyces</taxon>
    </lineage>
</organism>
<accession>W1V734</accession>
<evidence type="ECO:0000313" key="1">
    <source>
        <dbReference type="EMBL" id="ETJ01782.1"/>
    </source>
</evidence>
<dbReference type="AlphaFoldDB" id="W1V734"/>
<dbReference type="PATRIC" id="fig|1403939.3.peg.1822"/>
<dbReference type="Proteomes" id="UP000018852">
    <property type="component" value="Unassembled WGS sequence"/>
</dbReference>
<protein>
    <submittedName>
        <fullName evidence="1">Putative dihydrodipicolinate synthase</fullName>
    </submittedName>
</protein>
<proteinExistence type="predicted"/>
<comment type="caution">
    <text evidence="1">The sequence shown here is derived from an EMBL/GenBank/DDBJ whole genome shotgun (WGS) entry which is preliminary data.</text>
</comment>
<reference evidence="1 2" key="1">
    <citation type="submission" date="2013-12" db="EMBL/GenBank/DDBJ databases">
        <title>A Varibaculum cambriense genome reconstructed from a premature infant gut community with otherwise low bacterial novelty that shifts toward anaerobic metabolism during the third week of life.</title>
        <authorList>
            <person name="Brown C.T."/>
            <person name="Sharon I."/>
            <person name="Thomas B.C."/>
            <person name="Castelle C.J."/>
            <person name="Morowitz M.J."/>
            <person name="Banfield J.F."/>
        </authorList>
    </citation>
    <scope>NUCLEOTIDE SEQUENCE [LARGE SCALE GENOMIC DNA]</scope>
    <source>
        <strain evidence="2">DORA_12</strain>
    </source>
</reference>
<name>W1V734_9ACTO</name>
<dbReference type="EMBL" id="AZLV01001051">
    <property type="protein sequence ID" value="ETJ01782.1"/>
    <property type="molecule type" value="Genomic_DNA"/>
</dbReference>
<gene>
    <name evidence="1" type="ORF">Q605_AUC01051G0004</name>
</gene>
<sequence>MPQGRSADASGIGAFKTVMEAQGTIASNEMAFPVRALTGETKEKVVAIAREQGLI</sequence>
<evidence type="ECO:0000313" key="2">
    <source>
        <dbReference type="Proteomes" id="UP000018852"/>
    </source>
</evidence>